<sequence>MLQKLAWKIWDMRCFKTYMKYALKPVNSEDPEGPVRIKTSKVDAATSWTRLGVMLQRFGKLHTL</sequence>
<accession>A0A5C3PZW0</accession>
<evidence type="ECO:0000313" key="2">
    <source>
        <dbReference type="Proteomes" id="UP000305067"/>
    </source>
</evidence>
<evidence type="ECO:0000313" key="1">
    <source>
        <dbReference type="EMBL" id="TFK95091.1"/>
    </source>
</evidence>
<reference evidence="1 2" key="1">
    <citation type="journal article" date="2019" name="Nat. Ecol. Evol.">
        <title>Megaphylogeny resolves global patterns of mushroom evolution.</title>
        <authorList>
            <person name="Varga T."/>
            <person name="Krizsan K."/>
            <person name="Foldi C."/>
            <person name="Dima B."/>
            <person name="Sanchez-Garcia M."/>
            <person name="Sanchez-Ramirez S."/>
            <person name="Szollosi G.J."/>
            <person name="Szarkandi J.G."/>
            <person name="Papp V."/>
            <person name="Albert L."/>
            <person name="Andreopoulos W."/>
            <person name="Angelini C."/>
            <person name="Antonin V."/>
            <person name="Barry K.W."/>
            <person name="Bougher N.L."/>
            <person name="Buchanan P."/>
            <person name="Buyck B."/>
            <person name="Bense V."/>
            <person name="Catcheside P."/>
            <person name="Chovatia M."/>
            <person name="Cooper J."/>
            <person name="Damon W."/>
            <person name="Desjardin D."/>
            <person name="Finy P."/>
            <person name="Geml J."/>
            <person name="Haridas S."/>
            <person name="Hughes K."/>
            <person name="Justo A."/>
            <person name="Karasinski D."/>
            <person name="Kautmanova I."/>
            <person name="Kiss B."/>
            <person name="Kocsube S."/>
            <person name="Kotiranta H."/>
            <person name="LaButti K.M."/>
            <person name="Lechner B.E."/>
            <person name="Liimatainen K."/>
            <person name="Lipzen A."/>
            <person name="Lukacs Z."/>
            <person name="Mihaltcheva S."/>
            <person name="Morgado L.N."/>
            <person name="Niskanen T."/>
            <person name="Noordeloos M.E."/>
            <person name="Ohm R.A."/>
            <person name="Ortiz-Santana B."/>
            <person name="Ovrebo C."/>
            <person name="Racz N."/>
            <person name="Riley R."/>
            <person name="Savchenko A."/>
            <person name="Shiryaev A."/>
            <person name="Soop K."/>
            <person name="Spirin V."/>
            <person name="Szebenyi C."/>
            <person name="Tomsovsky M."/>
            <person name="Tulloss R.E."/>
            <person name="Uehling J."/>
            <person name="Grigoriev I.V."/>
            <person name="Vagvolgyi C."/>
            <person name="Papp T."/>
            <person name="Martin F.M."/>
            <person name="Miettinen O."/>
            <person name="Hibbett D.S."/>
            <person name="Nagy L.G."/>
        </authorList>
    </citation>
    <scope>NUCLEOTIDE SEQUENCE [LARGE SCALE GENOMIC DNA]</scope>
    <source>
        <strain evidence="1 2">CBS 309.79</strain>
    </source>
</reference>
<dbReference type="Proteomes" id="UP000305067">
    <property type="component" value="Unassembled WGS sequence"/>
</dbReference>
<protein>
    <submittedName>
        <fullName evidence="1">Uncharacterized protein</fullName>
    </submittedName>
</protein>
<organism evidence="1 2">
    <name type="scientific">Pterulicium gracile</name>
    <dbReference type="NCBI Taxonomy" id="1884261"/>
    <lineage>
        <taxon>Eukaryota</taxon>
        <taxon>Fungi</taxon>
        <taxon>Dikarya</taxon>
        <taxon>Basidiomycota</taxon>
        <taxon>Agaricomycotina</taxon>
        <taxon>Agaricomycetes</taxon>
        <taxon>Agaricomycetidae</taxon>
        <taxon>Agaricales</taxon>
        <taxon>Pleurotineae</taxon>
        <taxon>Pterulaceae</taxon>
        <taxon>Pterulicium</taxon>
    </lineage>
</organism>
<keyword evidence="2" id="KW-1185">Reference proteome</keyword>
<dbReference type="OrthoDB" id="94039at2759"/>
<proteinExistence type="predicted"/>
<dbReference type="EMBL" id="ML178959">
    <property type="protein sequence ID" value="TFK95091.1"/>
    <property type="molecule type" value="Genomic_DNA"/>
</dbReference>
<dbReference type="AlphaFoldDB" id="A0A5C3PZW0"/>
<gene>
    <name evidence="1" type="ORF">BDV98DRAFT_599113</name>
</gene>
<name>A0A5C3PZW0_9AGAR</name>